<evidence type="ECO:0000256" key="1">
    <source>
        <dbReference type="ARBA" id="ARBA00004123"/>
    </source>
</evidence>
<evidence type="ECO:0000256" key="3">
    <source>
        <dbReference type="SAM" id="MobiDB-lite"/>
    </source>
</evidence>
<dbReference type="OrthoDB" id="336321at2759"/>
<evidence type="ECO:0008006" key="6">
    <source>
        <dbReference type="Google" id="ProtNLM"/>
    </source>
</evidence>
<dbReference type="GO" id="GO:0005815">
    <property type="term" value="C:microtubule organizing center"/>
    <property type="evidence" value="ECO:0007669"/>
    <property type="project" value="TreeGrafter"/>
</dbReference>
<proteinExistence type="predicted"/>
<dbReference type="PANTHER" id="PTHR46457">
    <property type="entry name" value="DNA REPAIR PROTEIN RAD51 HOMOLOG 4"/>
    <property type="match status" value="1"/>
</dbReference>
<reference evidence="4" key="1">
    <citation type="journal article" date="2020" name="Stud. Mycol.">
        <title>101 Dothideomycetes genomes: a test case for predicting lifestyles and emergence of pathogens.</title>
        <authorList>
            <person name="Haridas S."/>
            <person name="Albert R."/>
            <person name="Binder M."/>
            <person name="Bloem J."/>
            <person name="Labutti K."/>
            <person name="Salamov A."/>
            <person name="Andreopoulos B."/>
            <person name="Baker S."/>
            <person name="Barry K."/>
            <person name="Bills G."/>
            <person name="Bluhm B."/>
            <person name="Cannon C."/>
            <person name="Castanera R."/>
            <person name="Culley D."/>
            <person name="Daum C."/>
            <person name="Ezra D."/>
            <person name="Gonzalez J."/>
            <person name="Henrissat B."/>
            <person name="Kuo A."/>
            <person name="Liang C."/>
            <person name="Lipzen A."/>
            <person name="Lutzoni F."/>
            <person name="Magnuson J."/>
            <person name="Mondo S."/>
            <person name="Nolan M."/>
            <person name="Ohm R."/>
            <person name="Pangilinan J."/>
            <person name="Park H.-J."/>
            <person name="Ramirez L."/>
            <person name="Alfaro M."/>
            <person name="Sun H."/>
            <person name="Tritt A."/>
            <person name="Yoshinaga Y."/>
            <person name="Zwiers L.-H."/>
            <person name="Turgeon B."/>
            <person name="Goodwin S."/>
            <person name="Spatafora J."/>
            <person name="Crous P."/>
            <person name="Grigoriev I."/>
        </authorList>
    </citation>
    <scope>NUCLEOTIDE SEQUENCE</scope>
    <source>
        <strain evidence="4">CBS 269.34</strain>
    </source>
</reference>
<dbReference type="GO" id="GO:0000400">
    <property type="term" value="F:four-way junction DNA binding"/>
    <property type="evidence" value="ECO:0007669"/>
    <property type="project" value="TreeGrafter"/>
</dbReference>
<comment type="subcellular location">
    <subcellularLocation>
        <location evidence="1">Nucleus</location>
    </subcellularLocation>
</comment>
<gene>
    <name evidence="4" type="ORF">BU16DRAFT_612841</name>
</gene>
<feature type="compositionally biased region" description="Polar residues" evidence="3">
    <location>
        <begin position="165"/>
        <end position="177"/>
    </location>
</feature>
<dbReference type="GO" id="GO:0005657">
    <property type="term" value="C:replication fork"/>
    <property type="evidence" value="ECO:0007669"/>
    <property type="project" value="TreeGrafter"/>
</dbReference>
<dbReference type="Proteomes" id="UP000799750">
    <property type="component" value="Unassembled WGS sequence"/>
</dbReference>
<dbReference type="PANTHER" id="PTHR46457:SF1">
    <property type="entry name" value="DNA REPAIR PROTEIN RAD51 HOMOLOG 4"/>
    <property type="match status" value="1"/>
</dbReference>
<dbReference type="InterPro" id="IPR051988">
    <property type="entry name" value="HRR_RAD51_Paralog"/>
</dbReference>
<feature type="compositionally biased region" description="Acidic residues" evidence="3">
    <location>
        <begin position="194"/>
        <end position="207"/>
    </location>
</feature>
<dbReference type="AlphaFoldDB" id="A0A6A6RHQ9"/>
<name>A0A6A6RHQ9_9PEZI</name>
<sequence length="402" mass="44128">MAAFGAALPADAASLIRPDEIATLIAWDGEHPRVTRVMTGCRSVDEALEGKRERGIRGLCCFSGEAGAGKTGLALAFLTSHLLENPRSQAAIIDTSGNFDVLRLHTTLVSRFQRHVVPQQAKQDNASLEPDDIAAAALERVKIMRVFDFVGMKEALEELKEEISQPVQTLGSKTTPSKIPAPPKTNHSRRVEVADSEDEEDEEEEEMLFVGTNKPDTTQTIRSDERRHLSPHVSSDESGGCTWMLIVDNITEVLSPLMKVKYVQAHAMLASLMRDLSQLARSHDLTSLVINSGITRRPPPTPADGSRSDDPDTSATSMNYFTSSAFEACTTYPALGKTFPFLVDMHFMISRLPKEKRGAEMAHAIEILSDGWEGRAGRLAFFQCNNDGGMEAVVYRSHEQGM</sequence>
<dbReference type="GO" id="GO:0000724">
    <property type="term" value="P:double-strand break repair via homologous recombination"/>
    <property type="evidence" value="ECO:0007669"/>
    <property type="project" value="TreeGrafter"/>
</dbReference>
<keyword evidence="5" id="KW-1185">Reference proteome</keyword>
<keyword evidence="2" id="KW-0539">Nucleus</keyword>
<feature type="region of interest" description="Disordered" evidence="3">
    <location>
        <begin position="165"/>
        <end position="234"/>
    </location>
</feature>
<dbReference type="EMBL" id="MU004181">
    <property type="protein sequence ID" value="KAF2503320.1"/>
    <property type="molecule type" value="Genomic_DNA"/>
</dbReference>
<protein>
    <recommendedName>
        <fullName evidence="6">P-loop containing nucleoside triphosphate hydrolase protein</fullName>
    </recommendedName>
</protein>
<dbReference type="GO" id="GO:0003697">
    <property type="term" value="F:single-stranded DNA binding"/>
    <property type="evidence" value="ECO:0007669"/>
    <property type="project" value="TreeGrafter"/>
</dbReference>
<dbReference type="GO" id="GO:0033063">
    <property type="term" value="C:Rad51B-Rad51C-Rad51D-XRCC2 complex"/>
    <property type="evidence" value="ECO:0007669"/>
    <property type="project" value="TreeGrafter"/>
</dbReference>
<accession>A0A6A6RHQ9</accession>
<feature type="region of interest" description="Disordered" evidence="3">
    <location>
        <begin position="290"/>
        <end position="314"/>
    </location>
</feature>
<dbReference type="GO" id="GO:0042148">
    <property type="term" value="P:DNA strand invasion"/>
    <property type="evidence" value="ECO:0007669"/>
    <property type="project" value="TreeGrafter"/>
</dbReference>
<dbReference type="GO" id="GO:0008094">
    <property type="term" value="F:ATP-dependent activity, acting on DNA"/>
    <property type="evidence" value="ECO:0007669"/>
    <property type="project" value="TreeGrafter"/>
</dbReference>
<dbReference type="GO" id="GO:0000723">
    <property type="term" value="P:telomere maintenance"/>
    <property type="evidence" value="ECO:0007669"/>
    <property type="project" value="TreeGrafter"/>
</dbReference>
<dbReference type="Gene3D" id="3.40.50.300">
    <property type="entry name" value="P-loop containing nucleotide triphosphate hydrolases"/>
    <property type="match status" value="1"/>
</dbReference>
<dbReference type="GO" id="GO:0007131">
    <property type="term" value="P:reciprocal meiotic recombination"/>
    <property type="evidence" value="ECO:0007669"/>
    <property type="project" value="TreeGrafter"/>
</dbReference>
<evidence type="ECO:0000313" key="4">
    <source>
        <dbReference type="EMBL" id="KAF2503320.1"/>
    </source>
</evidence>
<organism evidence="4 5">
    <name type="scientific">Lophium mytilinum</name>
    <dbReference type="NCBI Taxonomy" id="390894"/>
    <lineage>
        <taxon>Eukaryota</taxon>
        <taxon>Fungi</taxon>
        <taxon>Dikarya</taxon>
        <taxon>Ascomycota</taxon>
        <taxon>Pezizomycotina</taxon>
        <taxon>Dothideomycetes</taxon>
        <taxon>Pleosporomycetidae</taxon>
        <taxon>Mytilinidiales</taxon>
        <taxon>Mytilinidiaceae</taxon>
        <taxon>Lophium</taxon>
    </lineage>
</organism>
<evidence type="ECO:0000256" key="2">
    <source>
        <dbReference type="ARBA" id="ARBA00023242"/>
    </source>
</evidence>
<evidence type="ECO:0000313" key="5">
    <source>
        <dbReference type="Proteomes" id="UP000799750"/>
    </source>
</evidence>
<dbReference type="SUPFAM" id="SSF52540">
    <property type="entry name" value="P-loop containing nucleoside triphosphate hydrolases"/>
    <property type="match status" value="1"/>
</dbReference>
<dbReference type="InterPro" id="IPR027417">
    <property type="entry name" value="P-loop_NTPase"/>
</dbReference>